<dbReference type="Proteomes" id="UP000249377">
    <property type="component" value="Unassembled WGS sequence"/>
</dbReference>
<dbReference type="AlphaFoldDB" id="A0A328UG60"/>
<dbReference type="Pfam" id="PF01522">
    <property type="entry name" value="Polysacc_deac_1"/>
    <property type="match status" value="1"/>
</dbReference>
<dbReference type="PANTHER" id="PTHR10587:SF125">
    <property type="entry name" value="POLYSACCHARIDE DEACETYLASE YHEN-RELATED"/>
    <property type="match status" value="1"/>
</dbReference>
<proteinExistence type="predicted"/>
<dbReference type="PANTHER" id="PTHR10587">
    <property type="entry name" value="GLYCOSYL TRANSFERASE-RELATED"/>
    <property type="match status" value="1"/>
</dbReference>
<comment type="caution">
    <text evidence="3">The sequence shown here is derived from an EMBL/GenBank/DDBJ whole genome shotgun (WGS) entry which is preliminary data.</text>
</comment>
<dbReference type="CDD" id="cd10944">
    <property type="entry name" value="CE4_SmPgdA_like"/>
    <property type="match status" value="1"/>
</dbReference>
<accession>A0A328UG60</accession>
<dbReference type="SUPFAM" id="SSF88713">
    <property type="entry name" value="Glycoside hydrolase/deacetylase"/>
    <property type="match status" value="1"/>
</dbReference>
<name>A0A328UG60_9FIRM</name>
<dbReference type="InterPro" id="IPR050248">
    <property type="entry name" value="Polysacc_deacetylase_ArnD"/>
</dbReference>
<dbReference type="InterPro" id="IPR002509">
    <property type="entry name" value="NODB_dom"/>
</dbReference>
<feature type="domain" description="NodB homology" evidence="2">
    <location>
        <begin position="105"/>
        <end position="295"/>
    </location>
</feature>
<feature type="compositionally biased region" description="Gly residues" evidence="1">
    <location>
        <begin position="1"/>
        <end position="12"/>
    </location>
</feature>
<dbReference type="GO" id="GO:0005975">
    <property type="term" value="P:carbohydrate metabolic process"/>
    <property type="evidence" value="ECO:0007669"/>
    <property type="project" value="InterPro"/>
</dbReference>
<protein>
    <submittedName>
        <fullName evidence="3">Polysaccharide deacetylase</fullName>
    </submittedName>
</protein>
<feature type="compositionally biased region" description="Low complexity" evidence="1">
    <location>
        <begin position="35"/>
        <end position="71"/>
    </location>
</feature>
<reference evidence="3 4" key="1">
    <citation type="submission" date="2018-06" db="EMBL/GenBank/DDBJ databases">
        <title>Noncontiguous genome sequence of Ruminococcaceae bacterium ASD2818.</title>
        <authorList>
            <person name="Chaplin A.V."/>
            <person name="Sokolova S.R."/>
            <person name="Kochetkova T.O."/>
            <person name="Goltsov A.Y."/>
            <person name="Trofimov D.Y."/>
            <person name="Efimov B.A."/>
        </authorList>
    </citation>
    <scope>NUCLEOTIDE SEQUENCE [LARGE SCALE GENOMIC DNA]</scope>
    <source>
        <strain evidence="3 4">ASD2818</strain>
    </source>
</reference>
<dbReference type="PROSITE" id="PS51677">
    <property type="entry name" value="NODB"/>
    <property type="match status" value="1"/>
</dbReference>
<dbReference type="InterPro" id="IPR011330">
    <property type="entry name" value="Glyco_hydro/deAcase_b/a-brl"/>
</dbReference>
<feature type="region of interest" description="Disordered" evidence="1">
    <location>
        <begin position="1"/>
        <end position="96"/>
    </location>
</feature>
<organism evidence="3 4">
    <name type="scientific">Hydrogeniiclostridium mannosilyticum</name>
    <dbReference type="NCBI Taxonomy" id="2764322"/>
    <lineage>
        <taxon>Bacteria</taxon>
        <taxon>Bacillati</taxon>
        <taxon>Bacillota</taxon>
        <taxon>Clostridia</taxon>
        <taxon>Eubacteriales</taxon>
        <taxon>Acutalibacteraceae</taxon>
        <taxon>Hydrogeniiclostridium</taxon>
    </lineage>
</organism>
<keyword evidence="4" id="KW-1185">Reference proteome</keyword>
<evidence type="ECO:0000259" key="2">
    <source>
        <dbReference type="PROSITE" id="PS51677"/>
    </source>
</evidence>
<dbReference type="Gene3D" id="3.20.20.370">
    <property type="entry name" value="Glycoside hydrolase/deacetylase"/>
    <property type="match status" value="1"/>
</dbReference>
<gene>
    <name evidence="3" type="ORF">DPQ25_03520</name>
</gene>
<dbReference type="EMBL" id="QLYR01000001">
    <property type="protein sequence ID" value="RAQ30837.1"/>
    <property type="molecule type" value="Genomic_DNA"/>
</dbReference>
<feature type="compositionally biased region" description="Low complexity" evidence="1">
    <location>
        <begin position="13"/>
        <end position="22"/>
    </location>
</feature>
<evidence type="ECO:0000256" key="1">
    <source>
        <dbReference type="SAM" id="MobiDB-lite"/>
    </source>
</evidence>
<sequence>MDSGIGALGGILGDSSSAASGGVSESRDSALSSLPESKAPESALSSPSASSTASSEPASAIPPTGSSAAEPASPPASKPPASGEDPFPGLYVDKPEYTPHAEGDKVAYLTFDDGPSCYTVPLLDVLDQYGVKASFFVIGKSSPEDITALQETVKRGHTLAVHSYSHQYKDIYQSPNAYLADFQRERDLIYNATGVEPTIYRYPGGSINSYNKATYKEIITEMNRRGYTYYDWNVSSGDADANNVPPDKLYQNVMNGVQGKDKVIILFHNTSAKKTTLDVMPRIIEGLKKEGYRFDKLDNTVKPTNFKWRD</sequence>
<evidence type="ECO:0000313" key="3">
    <source>
        <dbReference type="EMBL" id="RAQ30837.1"/>
    </source>
</evidence>
<dbReference type="GO" id="GO:0016810">
    <property type="term" value="F:hydrolase activity, acting on carbon-nitrogen (but not peptide) bonds"/>
    <property type="evidence" value="ECO:0007669"/>
    <property type="project" value="InterPro"/>
</dbReference>
<evidence type="ECO:0000313" key="4">
    <source>
        <dbReference type="Proteomes" id="UP000249377"/>
    </source>
</evidence>